<evidence type="ECO:0000313" key="2">
    <source>
        <dbReference type="Proteomes" id="UP001157502"/>
    </source>
</evidence>
<dbReference type="Proteomes" id="UP001157502">
    <property type="component" value="Chromosome 15"/>
</dbReference>
<gene>
    <name evidence="1" type="ORF">DPEC_G00187700</name>
</gene>
<comment type="caution">
    <text evidence="1">The sequence shown here is derived from an EMBL/GenBank/DDBJ whole genome shotgun (WGS) entry which is preliminary data.</text>
</comment>
<reference evidence="1" key="1">
    <citation type="submission" date="2021-05" db="EMBL/GenBank/DDBJ databases">
        <authorList>
            <person name="Pan Q."/>
            <person name="Jouanno E."/>
            <person name="Zahm M."/>
            <person name="Klopp C."/>
            <person name="Cabau C."/>
            <person name="Louis A."/>
            <person name="Berthelot C."/>
            <person name="Parey E."/>
            <person name="Roest Crollius H."/>
            <person name="Montfort J."/>
            <person name="Robinson-Rechavi M."/>
            <person name="Bouchez O."/>
            <person name="Lampietro C."/>
            <person name="Lopez Roques C."/>
            <person name="Donnadieu C."/>
            <person name="Postlethwait J."/>
            <person name="Bobe J."/>
            <person name="Dillon D."/>
            <person name="Chandos A."/>
            <person name="von Hippel F."/>
            <person name="Guiguen Y."/>
        </authorList>
    </citation>
    <scope>NUCLEOTIDE SEQUENCE</scope>
    <source>
        <strain evidence="1">YG-Jan2019</strain>
    </source>
</reference>
<protein>
    <submittedName>
        <fullName evidence="1">Uncharacterized protein</fullName>
    </submittedName>
</protein>
<evidence type="ECO:0000313" key="1">
    <source>
        <dbReference type="EMBL" id="KAJ8001098.1"/>
    </source>
</evidence>
<dbReference type="EMBL" id="CM055742">
    <property type="protein sequence ID" value="KAJ8001098.1"/>
    <property type="molecule type" value="Genomic_DNA"/>
</dbReference>
<proteinExistence type="predicted"/>
<organism evidence="1 2">
    <name type="scientific">Dallia pectoralis</name>
    <name type="common">Alaska blackfish</name>
    <dbReference type="NCBI Taxonomy" id="75939"/>
    <lineage>
        <taxon>Eukaryota</taxon>
        <taxon>Metazoa</taxon>
        <taxon>Chordata</taxon>
        <taxon>Craniata</taxon>
        <taxon>Vertebrata</taxon>
        <taxon>Euteleostomi</taxon>
        <taxon>Actinopterygii</taxon>
        <taxon>Neopterygii</taxon>
        <taxon>Teleostei</taxon>
        <taxon>Protacanthopterygii</taxon>
        <taxon>Esociformes</taxon>
        <taxon>Umbridae</taxon>
        <taxon>Dallia</taxon>
    </lineage>
</organism>
<keyword evidence="2" id="KW-1185">Reference proteome</keyword>
<name>A0ACC2GBW5_DALPE</name>
<sequence>MRLCPTSGPTPKKWWEEEKVSLVEQIEIITDEMSSIEQARAIDNINMANLTRSQRSLQVTTLGFLLG</sequence>
<accession>A0ACC2GBW5</accession>